<proteinExistence type="predicted"/>
<evidence type="ECO:0000313" key="2">
    <source>
        <dbReference type="EMBL" id="MFA1554414.1"/>
    </source>
</evidence>
<dbReference type="RefSeq" id="WP_371940825.1">
    <property type="nucleotide sequence ID" value="NZ_JAXCEH010000005.1"/>
</dbReference>
<organism evidence="2 3">
    <name type="scientific">Actinomadura chokoriensis</name>
    <dbReference type="NCBI Taxonomy" id="454156"/>
    <lineage>
        <taxon>Bacteria</taxon>
        <taxon>Bacillati</taxon>
        <taxon>Actinomycetota</taxon>
        <taxon>Actinomycetes</taxon>
        <taxon>Streptosporangiales</taxon>
        <taxon>Thermomonosporaceae</taxon>
        <taxon>Actinomadura</taxon>
    </lineage>
</organism>
<feature type="region of interest" description="Disordered" evidence="1">
    <location>
        <begin position="120"/>
        <end position="227"/>
    </location>
</feature>
<evidence type="ECO:0000313" key="3">
    <source>
        <dbReference type="Proteomes" id="UP001569904"/>
    </source>
</evidence>
<evidence type="ECO:0000256" key="1">
    <source>
        <dbReference type="SAM" id="MobiDB-lite"/>
    </source>
</evidence>
<feature type="compositionally biased region" description="Polar residues" evidence="1">
    <location>
        <begin position="142"/>
        <end position="153"/>
    </location>
</feature>
<name>A0ABV4QUX4_9ACTN</name>
<sequence length="227" mass="23622">MAGDAARVWTVSVLLRRVAANRAVQRLLFLGGLLIAGWLLACAAQSAHADEFPAPAEVVTDTPVLGQTVETVHEREPVRLVVRAVAQKAPRTMAQKASTPVRDVSDISDVRVIRRPYAAPRAVPHPAPQARKRLQTGAVPSVSKSARTRSSVGHGTRHAVQHPPMPAPERHGDHSAAGGLVAGGAAAGFSNSVARAPAPPRAPVARVSGALPPAVRTAADEPSFAPD</sequence>
<keyword evidence="3" id="KW-1185">Reference proteome</keyword>
<comment type="caution">
    <text evidence="2">The sequence shown here is derived from an EMBL/GenBank/DDBJ whole genome shotgun (WGS) entry which is preliminary data.</text>
</comment>
<dbReference type="EMBL" id="JAXCEH010000005">
    <property type="protein sequence ID" value="MFA1554414.1"/>
    <property type="molecule type" value="Genomic_DNA"/>
</dbReference>
<protein>
    <submittedName>
        <fullName evidence="2">Uncharacterized protein</fullName>
    </submittedName>
</protein>
<gene>
    <name evidence="2" type="ORF">SM436_12035</name>
</gene>
<accession>A0ABV4QUX4</accession>
<reference evidence="2 3" key="1">
    <citation type="submission" date="2023-11" db="EMBL/GenBank/DDBJ databases">
        <title>Actinomadura monticuli sp. nov., isolated from volcanic ash.</title>
        <authorList>
            <person name="Lee S.D."/>
            <person name="Yang H."/>
            <person name="Kim I.S."/>
        </authorList>
    </citation>
    <scope>NUCLEOTIDE SEQUENCE [LARGE SCALE GENOMIC DNA]</scope>
    <source>
        <strain evidence="2 3">DSM 45346</strain>
    </source>
</reference>
<feature type="compositionally biased region" description="Low complexity" evidence="1">
    <location>
        <begin position="187"/>
        <end position="196"/>
    </location>
</feature>
<dbReference type="Proteomes" id="UP001569904">
    <property type="component" value="Unassembled WGS sequence"/>
</dbReference>